<dbReference type="STRING" id="80966.ENSAPOP00000026663"/>
<organism evidence="1 2">
    <name type="scientific">Acanthochromis polyacanthus</name>
    <name type="common">spiny chromis</name>
    <dbReference type="NCBI Taxonomy" id="80966"/>
    <lineage>
        <taxon>Eukaryota</taxon>
        <taxon>Metazoa</taxon>
        <taxon>Chordata</taxon>
        <taxon>Craniata</taxon>
        <taxon>Vertebrata</taxon>
        <taxon>Euteleostomi</taxon>
        <taxon>Actinopterygii</taxon>
        <taxon>Neopterygii</taxon>
        <taxon>Teleostei</taxon>
        <taxon>Neoteleostei</taxon>
        <taxon>Acanthomorphata</taxon>
        <taxon>Ovalentaria</taxon>
        <taxon>Pomacentridae</taxon>
        <taxon>Acanthochromis</taxon>
    </lineage>
</organism>
<dbReference type="GO" id="GO:0000166">
    <property type="term" value="F:nucleotide binding"/>
    <property type="evidence" value="ECO:0007669"/>
    <property type="project" value="InterPro"/>
</dbReference>
<dbReference type="GO" id="GO:0008253">
    <property type="term" value="F:5'-nucleotidase activity"/>
    <property type="evidence" value="ECO:0007669"/>
    <property type="project" value="InterPro"/>
</dbReference>
<proteinExistence type="predicted"/>
<evidence type="ECO:0000313" key="1">
    <source>
        <dbReference type="Ensembl" id="ENSAPOP00000026663.1"/>
    </source>
</evidence>
<protein>
    <submittedName>
        <fullName evidence="1">5'-nucleotidase, cytosolic IA</fullName>
    </submittedName>
</protein>
<dbReference type="AlphaFoldDB" id="A0A3Q1G9F8"/>
<reference evidence="1" key="1">
    <citation type="submission" date="2025-08" db="UniProtKB">
        <authorList>
            <consortium name="Ensembl"/>
        </authorList>
    </citation>
    <scope>IDENTIFICATION</scope>
</reference>
<dbReference type="GO" id="GO:0005829">
    <property type="term" value="C:cytosol"/>
    <property type="evidence" value="ECO:0007669"/>
    <property type="project" value="TreeGrafter"/>
</dbReference>
<dbReference type="GO" id="GO:0046085">
    <property type="term" value="P:adenosine metabolic process"/>
    <property type="evidence" value="ECO:0007669"/>
    <property type="project" value="TreeGrafter"/>
</dbReference>
<accession>A0A3Q1G9F8</accession>
<dbReference type="Ensembl" id="ENSAPOT00000003140.1">
    <property type="protein sequence ID" value="ENSAPOP00000026663.1"/>
    <property type="gene ID" value="ENSAPOG00000010673.1"/>
</dbReference>
<keyword evidence="2" id="KW-1185">Reference proteome</keyword>
<dbReference type="InterPro" id="IPR010394">
    <property type="entry name" value="5-nucleotidase"/>
</dbReference>
<dbReference type="InParanoid" id="A0A3Q1G9F8"/>
<dbReference type="GO" id="GO:0000287">
    <property type="term" value="F:magnesium ion binding"/>
    <property type="evidence" value="ECO:0007669"/>
    <property type="project" value="InterPro"/>
</dbReference>
<dbReference type="Proteomes" id="UP000257200">
    <property type="component" value="Unplaced"/>
</dbReference>
<gene>
    <name evidence="1" type="primary">NT5C1A</name>
</gene>
<sequence>VSFNFQIYPPNLFFGFFSANAVWLEELITVLDVSDENLICELQQNDTHLYLSAEPGLKVQEAQSQGIAAAIMKSPENIKTNGEDQLRVVFDGDAVLFSHESERINNRDGLQAFLNNEREKVEIPMKEGPFKSFLEDLERLKMKLQVKAPDEPCPIRTYLVTSRDGGCGGYRALNSLRTWGLMVDVAVFLGGTEKGPTLKRIRPNIFFDDQQSHIKAALKVGTVACLVEGRGQKKTNGKVKRNVYTLSY</sequence>
<dbReference type="PANTHER" id="PTHR31367">
    <property type="entry name" value="CYTOSOLIC 5'-NUCLEOTIDASE 1 FAMILY MEMBER"/>
    <property type="match status" value="1"/>
</dbReference>
<evidence type="ECO:0000313" key="2">
    <source>
        <dbReference type="Proteomes" id="UP000257200"/>
    </source>
</evidence>
<dbReference type="GeneTree" id="ENSGT00390000017767"/>
<reference evidence="1" key="2">
    <citation type="submission" date="2025-09" db="UniProtKB">
        <authorList>
            <consortium name="Ensembl"/>
        </authorList>
    </citation>
    <scope>IDENTIFICATION</scope>
</reference>
<dbReference type="GO" id="GO:0009117">
    <property type="term" value="P:nucleotide metabolic process"/>
    <property type="evidence" value="ECO:0007669"/>
    <property type="project" value="InterPro"/>
</dbReference>
<dbReference type="Pfam" id="PF06189">
    <property type="entry name" value="5-nucleotidase"/>
    <property type="match status" value="1"/>
</dbReference>
<name>A0A3Q1G9F8_9TELE</name>
<dbReference type="PANTHER" id="PTHR31367:SF5">
    <property type="entry name" value="CYTOSOLIC 5'-NUCLEOTIDASE 1A"/>
    <property type="match status" value="1"/>
</dbReference>